<dbReference type="PANTHER" id="PTHR10015">
    <property type="entry name" value="HEAT SHOCK TRANSCRIPTION FACTOR"/>
    <property type="match status" value="1"/>
</dbReference>
<organism evidence="14 15">
    <name type="scientific">Dorcoceras hygrometricum</name>
    <dbReference type="NCBI Taxonomy" id="472368"/>
    <lineage>
        <taxon>Eukaryota</taxon>
        <taxon>Viridiplantae</taxon>
        <taxon>Streptophyta</taxon>
        <taxon>Embryophyta</taxon>
        <taxon>Tracheophyta</taxon>
        <taxon>Spermatophyta</taxon>
        <taxon>Magnoliopsida</taxon>
        <taxon>eudicotyledons</taxon>
        <taxon>Gunneridae</taxon>
        <taxon>Pentapetalae</taxon>
        <taxon>asterids</taxon>
        <taxon>lamiids</taxon>
        <taxon>Lamiales</taxon>
        <taxon>Gesneriaceae</taxon>
        <taxon>Didymocarpoideae</taxon>
        <taxon>Trichosporeae</taxon>
        <taxon>Loxocarpinae</taxon>
        <taxon>Dorcoceras</taxon>
    </lineage>
</organism>
<keyword evidence="9" id="KW-0539">Nucleus</keyword>
<comment type="similarity">
    <text evidence="2 12">Belongs to the HSF family.</text>
</comment>
<dbReference type="Gene3D" id="1.10.10.10">
    <property type="entry name" value="Winged helix-like DNA-binding domain superfamily/Winged helix DNA-binding domain"/>
    <property type="match status" value="1"/>
</dbReference>
<dbReference type="PRINTS" id="PR00056">
    <property type="entry name" value="HSFDOMAIN"/>
</dbReference>
<evidence type="ECO:0000313" key="15">
    <source>
        <dbReference type="Proteomes" id="UP000250235"/>
    </source>
</evidence>
<dbReference type="SUPFAM" id="SSF46785">
    <property type="entry name" value="Winged helix' DNA-binding domain"/>
    <property type="match status" value="1"/>
</dbReference>
<dbReference type="PANTHER" id="PTHR10015:SF322">
    <property type="entry name" value="HEAT STRESS TRANSCRIPTION FACTOR A-7A"/>
    <property type="match status" value="1"/>
</dbReference>
<dbReference type="Pfam" id="PF00447">
    <property type="entry name" value="HSF_DNA-bind"/>
    <property type="match status" value="1"/>
</dbReference>
<proteinExistence type="inferred from homology"/>
<protein>
    <recommendedName>
        <fullName evidence="11">Heat stress transcription factor</fullName>
    </recommendedName>
</protein>
<dbReference type="GO" id="GO:0006357">
    <property type="term" value="P:regulation of transcription by RNA polymerase II"/>
    <property type="evidence" value="ECO:0007669"/>
    <property type="project" value="TreeGrafter"/>
</dbReference>
<evidence type="ECO:0000256" key="7">
    <source>
        <dbReference type="ARBA" id="ARBA00023159"/>
    </source>
</evidence>
<dbReference type="PROSITE" id="PS00434">
    <property type="entry name" value="HSF_DOMAIN"/>
    <property type="match status" value="1"/>
</dbReference>
<keyword evidence="3" id="KW-0597">Phosphoprotein</keyword>
<sequence length="371" mass="41852">MKEEAYVGSSSLQYSDNEEPIPRPLEALIEGGPPPFLTKTYDFVEDPSTNDLVSWSPGNNSFIVWDPQKFAMNLLPKYFKHNNFSSFVRQLNTYGFRKVDPDRWEFANEGFLRGQGHLLKNIVRRKTHHSSSQTSNSQSLASSVVEKNSAIDSEIDLFRLDECVIATEVMKHRQQQQTTLSWLRTMKKRLEVAERKQKQTVSLLAKAIQNPTFLRPKLQQEDEANGIADVVRNKRSRGITDHVSQNFGVNGLVYQQGENTNLSRVGNVGFQELSKNDVGIGYVKLEPQEDVETTGFGVSGLERLALGIKKPPVTSERNTLENENSKKSFDDDGFWEELVSEGIDEIGTLDDVEGGDDLAEHVELILSSNKR</sequence>
<dbReference type="InterPro" id="IPR036388">
    <property type="entry name" value="WH-like_DNA-bd_sf"/>
</dbReference>
<evidence type="ECO:0000256" key="6">
    <source>
        <dbReference type="ARBA" id="ARBA00023125"/>
    </source>
</evidence>
<comment type="function">
    <text evidence="10">DNA-binding protein that specifically binds heat shock promoter elements (HSE) and activates transcription.</text>
</comment>
<dbReference type="InterPro" id="IPR036390">
    <property type="entry name" value="WH_DNA-bd_sf"/>
</dbReference>
<dbReference type="SMART" id="SM00415">
    <property type="entry name" value="HSF"/>
    <property type="match status" value="1"/>
</dbReference>
<keyword evidence="15" id="KW-1185">Reference proteome</keyword>
<evidence type="ECO:0000256" key="4">
    <source>
        <dbReference type="ARBA" id="ARBA00023015"/>
    </source>
</evidence>
<feature type="domain" description="HSF-type DNA-binding" evidence="13">
    <location>
        <begin position="75"/>
        <end position="99"/>
    </location>
</feature>
<evidence type="ECO:0000256" key="2">
    <source>
        <dbReference type="ARBA" id="ARBA00006403"/>
    </source>
</evidence>
<accession>A0A2Z7BAG7</accession>
<dbReference type="AlphaFoldDB" id="A0A2Z7BAG7"/>
<evidence type="ECO:0000256" key="1">
    <source>
        <dbReference type="ARBA" id="ARBA00004123"/>
    </source>
</evidence>
<evidence type="ECO:0000313" key="14">
    <source>
        <dbReference type="EMBL" id="KZV31065.1"/>
    </source>
</evidence>
<dbReference type="GO" id="GO:0005634">
    <property type="term" value="C:nucleus"/>
    <property type="evidence" value="ECO:0007669"/>
    <property type="project" value="UniProtKB-SubCell"/>
</dbReference>
<keyword evidence="4" id="KW-0805">Transcription regulation</keyword>
<evidence type="ECO:0000256" key="8">
    <source>
        <dbReference type="ARBA" id="ARBA00023163"/>
    </source>
</evidence>
<evidence type="ECO:0000256" key="12">
    <source>
        <dbReference type="RuleBase" id="RU004020"/>
    </source>
</evidence>
<keyword evidence="5" id="KW-0346">Stress response</keyword>
<keyword evidence="7" id="KW-0010">Activator</keyword>
<name>A0A2Z7BAG7_9LAMI</name>
<keyword evidence="6" id="KW-0238">DNA-binding</keyword>
<gene>
    <name evidence="14" type="ORF">F511_31236</name>
</gene>
<evidence type="ECO:0000259" key="13">
    <source>
        <dbReference type="PROSITE" id="PS00434"/>
    </source>
</evidence>
<dbReference type="InterPro" id="IPR000232">
    <property type="entry name" value="HSF_DNA-bd"/>
</dbReference>
<dbReference type="GO" id="GO:0000978">
    <property type="term" value="F:RNA polymerase II cis-regulatory region sequence-specific DNA binding"/>
    <property type="evidence" value="ECO:0007669"/>
    <property type="project" value="TreeGrafter"/>
</dbReference>
<dbReference type="OrthoDB" id="60033at2759"/>
<comment type="subcellular location">
    <subcellularLocation>
        <location evidence="1">Nucleus</location>
    </subcellularLocation>
</comment>
<dbReference type="EMBL" id="KV007752">
    <property type="protein sequence ID" value="KZV31065.1"/>
    <property type="molecule type" value="Genomic_DNA"/>
</dbReference>
<reference evidence="14 15" key="1">
    <citation type="journal article" date="2015" name="Proc. Natl. Acad. Sci. U.S.A.">
        <title>The resurrection genome of Boea hygrometrica: A blueprint for survival of dehydration.</title>
        <authorList>
            <person name="Xiao L."/>
            <person name="Yang G."/>
            <person name="Zhang L."/>
            <person name="Yang X."/>
            <person name="Zhao S."/>
            <person name="Ji Z."/>
            <person name="Zhou Q."/>
            <person name="Hu M."/>
            <person name="Wang Y."/>
            <person name="Chen M."/>
            <person name="Xu Y."/>
            <person name="Jin H."/>
            <person name="Xiao X."/>
            <person name="Hu G."/>
            <person name="Bao F."/>
            <person name="Hu Y."/>
            <person name="Wan P."/>
            <person name="Li L."/>
            <person name="Deng X."/>
            <person name="Kuang T."/>
            <person name="Xiang C."/>
            <person name="Zhu J.K."/>
            <person name="Oliver M.J."/>
            <person name="He Y."/>
        </authorList>
    </citation>
    <scope>NUCLEOTIDE SEQUENCE [LARGE SCALE GENOMIC DNA]</scope>
    <source>
        <strain evidence="15">cv. XS01</strain>
    </source>
</reference>
<dbReference type="Proteomes" id="UP000250235">
    <property type="component" value="Unassembled WGS sequence"/>
</dbReference>
<dbReference type="FunFam" id="1.10.10.10:FF:000057">
    <property type="entry name" value="Heat shock transcription factor 1"/>
    <property type="match status" value="1"/>
</dbReference>
<evidence type="ECO:0000256" key="5">
    <source>
        <dbReference type="ARBA" id="ARBA00023016"/>
    </source>
</evidence>
<evidence type="ECO:0000256" key="10">
    <source>
        <dbReference type="ARBA" id="ARBA00055747"/>
    </source>
</evidence>
<evidence type="ECO:0000256" key="9">
    <source>
        <dbReference type="ARBA" id="ARBA00023242"/>
    </source>
</evidence>
<evidence type="ECO:0000256" key="11">
    <source>
        <dbReference type="ARBA" id="ARBA00081483"/>
    </source>
</evidence>
<evidence type="ECO:0000256" key="3">
    <source>
        <dbReference type="ARBA" id="ARBA00022553"/>
    </source>
</evidence>
<keyword evidence="8" id="KW-0804">Transcription</keyword>
<dbReference type="GO" id="GO:0003700">
    <property type="term" value="F:DNA-binding transcription factor activity"/>
    <property type="evidence" value="ECO:0007669"/>
    <property type="project" value="InterPro"/>
</dbReference>
<dbReference type="GO" id="GO:0034605">
    <property type="term" value="P:cellular response to heat"/>
    <property type="evidence" value="ECO:0007669"/>
    <property type="project" value="TreeGrafter"/>
</dbReference>